<dbReference type="GO" id="GO:0016746">
    <property type="term" value="F:acyltransferase activity"/>
    <property type="evidence" value="ECO:0007669"/>
    <property type="project" value="UniProtKB-KW"/>
</dbReference>
<dbReference type="InterPro" id="IPR051085">
    <property type="entry name" value="MB_O-acyltransferase"/>
</dbReference>
<feature type="transmembrane region" description="Helical" evidence="10">
    <location>
        <begin position="420"/>
        <end position="443"/>
    </location>
</feature>
<evidence type="ECO:0000256" key="10">
    <source>
        <dbReference type="SAM" id="Phobius"/>
    </source>
</evidence>
<organism evidence="11 12">
    <name type="scientific">Paenibacillus sediminis</name>
    <dbReference type="NCBI Taxonomy" id="664909"/>
    <lineage>
        <taxon>Bacteria</taxon>
        <taxon>Bacillati</taxon>
        <taxon>Bacillota</taxon>
        <taxon>Bacilli</taxon>
        <taxon>Bacillales</taxon>
        <taxon>Paenibacillaceae</taxon>
        <taxon>Paenibacillus</taxon>
    </lineage>
</organism>
<feature type="transmembrane region" description="Helical" evidence="10">
    <location>
        <begin position="455"/>
        <end position="474"/>
    </location>
</feature>
<evidence type="ECO:0000256" key="9">
    <source>
        <dbReference type="PIRNR" id="PIRNR016636"/>
    </source>
</evidence>
<evidence type="ECO:0000256" key="8">
    <source>
        <dbReference type="ARBA" id="ARBA00023315"/>
    </source>
</evidence>
<keyword evidence="4 9" id="KW-0808">Transferase</keyword>
<dbReference type="Proteomes" id="UP001519273">
    <property type="component" value="Unassembled WGS sequence"/>
</dbReference>
<keyword evidence="7 9" id="KW-0472">Membrane</keyword>
<feature type="transmembrane region" description="Helical" evidence="10">
    <location>
        <begin position="174"/>
        <end position="193"/>
    </location>
</feature>
<feature type="transmembrane region" description="Helical" evidence="10">
    <location>
        <begin position="6"/>
        <end position="23"/>
    </location>
</feature>
<reference evidence="11 12" key="1">
    <citation type="submission" date="2021-03" db="EMBL/GenBank/DDBJ databases">
        <title>Genomic Encyclopedia of Type Strains, Phase IV (KMG-IV): sequencing the most valuable type-strain genomes for metagenomic binning, comparative biology and taxonomic classification.</title>
        <authorList>
            <person name="Goeker M."/>
        </authorList>
    </citation>
    <scope>NUCLEOTIDE SEQUENCE [LARGE SCALE GENOMIC DNA]</scope>
    <source>
        <strain evidence="11 12">DSM 23491</strain>
    </source>
</reference>
<dbReference type="PANTHER" id="PTHR13285:SF23">
    <property type="entry name" value="TEICHOIC ACID D-ALANYLTRANSFERASE"/>
    <property type="match status" value="1"/>
</dbReference>
<evidence type="ECO:0000256" key="3">
    <source>
        <dbReference type="ARBA" id="ARBA00022475"/>
    </source>
</evidence>
<feature type="transmembrane region" description="Helical" evidence="10">
    <location>
        <begin position="53"/>
        <end position="70"/>
    </location>
</feature>
<evidence type="ECO:0000256" key="5">
    <source>
        <dbReference type="ARBA" id="ARBA00022692"/>
    </source>
</evidence>
<evidence type="ECO:0000256" key="7">
    <source>
        <dbReference type="ARBA" id="ARBA00023136"/>
    </source>
</evidence>
<sequence>MLFNSYTFIFLFLPVSVAVYFLLARLRYTTVAKLWLAASSLFFYSYWNIRYLPLLLASIAFNYAMGRYLAATYANEAAKLETAATSIPSSISPSTRMPLRLSRKAILAASITINLLLLGYYKYADFLITNVNRLLPHDIPLLHVLLPLGISFFTFTQIAFLVDSYKGKAAEYSPINYTLFVTFYPHLIAGPILHHAEMMPQFGRLRNKVFQLNHVMIGTYLFCIGLFKKVVIADTLAVYANDGFTNAVHFIESWITSLSYTLQLYFDFSGYSDMAIGAALFFNIKLPQNFNSPYKSLSIQQFWRRWHMTLSRFLLNYIYIPLGGNRKGNFLMYRNLMLTFLIGGLWHGAGWTFLIWGFMHGAALIVHRIWGKAQITMPKLLAWFLTFMFVNITWVFFRAGSWPQAVRILKGMFGVSGFDVYSVLSHQQAIVMIIIFLAVALFARNSVEIVNRYRPGFKTAVIMSLLLVISLLYFNRISAFLYFNF</sequence>
<keyword evidence="6 10" id="KW-1133">Transmembrane helix</keyword>
<dbReference type="Pfam" id="PF03062">
    <property type="entry name" value="MBOAT"/>
    <property type="match status" value="1"/>
</dbReference>
<feature type="transmembrane region" description="Helical" evidence="10">
    <location>
        <begin position="141"/>
        <end position="162"/>
    </location>
</feature>
<dbReference type="RefSeq" id="WP_209847787.1">
    <property type="nucleotide sequence ID" value="NZ_CBCRVE010000003.1"/>
</dbReference>
<feature type="transmembrane region" description="Helical" evidence="10">
    <location>
        <begin position="336"/>
        <end position="359"/>
    </location>
</feature>
<feature type="transmembrane region" description="Helical" evidence="10">
    <location>
        <begin position="105"/>
        <end position="121"/>
    </location>
</feature>
<gene>
    <name evidence="11" type="ORF">J2Z20_001595</name>
</gene>
<comment type="similarity">
    <text evidence="2 9">Belongs to the membrane-bound acyltransferase family.</text>
</comment>
<keyword evidence="8 9" id="KW-0012">Acyltransferase</keyword>
<dbReference type="InterPro" id="IPR028362">
    <property type="entry name" value="AlgI"/>
</dbReference>
<evidence type="ECO:0000256" key="6">
    <source>
        <dbReference type="ARBA" id="ARBA00022989"/>
    </source>
</evidence>
<proteinExistence type="inferred from homology"/>
<comment type="subcellular location">
    <subcellularLocation>
        <location evidence="1">Cell membrane</location>
        <topology evidence="1">Multi-pass membrane protein</topology>
    </subcellularLocation>
</comment>
<dbReference type="PIRSF" id="PIRSF500217">
    <property type="entry name" value="AlgI"/>
    <property type="match status" value="1"/>
</dbReference>
<dbReference type="PIRSF" id="PIRSF016636">
    <property type="entry name" value="AlgI_DltB"/>
    <property type="match status" value="1"/>
</dbReference>
<dbReference type="EMBL" id="JAGGKP010000002">
    <property type="protein sequence ID" value="MBP1936714.1"/>
    <property type="molecule type" value="Genomic_DNA"/>
</dbReference>
<evidence type="ECO:0000256" key="4">
    <source>
        <dbReference type="ARBA" id="ARBA00022679"/>
    </source>
</evidence>
<keyword evidence="5 10" id="KW-0812">Transmembrane</keyword>
<feature type="transmembrane region" description="Helical" evidence="10">
    <location>
        <begin position="380"/>
        <end position="400"/>
    </location>
</feature>
<accession>A0ABS4H2F1</accession>
<evidence type="ECO:0000256" key="2">
    <source>
        <dbReference type="ARBA" id="ARBA00010323"/>
    </source>
</evidence>
<keyword evidence="3 9" id="KW-1003">Cell membrane</keyword>
<feature type="transmembrane region" description="Helical" evidence="10">
    <location>
        <begin position="243"/>
        <end position="262"/>
    </location>
</feature>
<dbReference type="PANTHER" id="PTHR13285">
    <property type="entry name" value="ACYLTRANSFERASE"/>
    <property type="match status" value="1"/>
</dbReference>
<feature type="transmembrane region" description="Helical" evidence="10">
    <location>
        <begin position="213"/>
        <end position="231"/>
    </location>
</feature>
<comment type="caution">
    <text evidence="11">The sequence shown here is derived from an EMBL/GenBank/DDBJ whole genome shotgun (WGS) entry which is preliminary data.</text>
</comment>
<dbReference type="InterPro" id="IPR024194">
    <property type="entry name" value="Ac/AlaTfrase_AlgI/DltB"/>
</dbReference>
<dbReference type="InterPro" id="IPR004299">
    <property type="entry name" value="MBOAT_fam"/>
</dbReference>
<evidence type="ECO:0000313" key="11">
    <source>
        <dbReference type="EMBL" id="MBP1936714.1"/>
    </source>
</evidence>
<keyword evidence="12" id="KW-1185">Reference proteome</keyword>
<protein>
    <submittedName>
        <fullName evidence="11">D-alanyl-lipoteichoic acid acyltransferase DltB (MBOAT superfamily)</fullName>
    </submittedName>
</protein>
<evidence type="ECO:0000313" key="12">
    <source>
        <dbReference type="Proteomes" id="UP001519273"/>
    </source>
</evidence>
<name>A0ABS4H2F1_9BACL</name>
<evidence type="ECO:0000256" key="1">
    <source>
        <dbReference type="ARBA" id="ARBA00004651"/>
    </source>
</evidence>